<evidence type="ECO:0000313" key="6">
    <source>
        <dbReference type="EMBL" id="MEK8045228.1"/>
    </source>
</evidence>
<dbReference type="InterPro" id="IPR049165">
    <property type="entry name" value="GH39_as"/>
</dbReference>
<comment type="similarity">
    <text evidence="1">Belongs to the glycosyl hydrolase 39 family.</text>
</comment>
<dbReference type="InterPro" id="IPR051923">
    <property type="entry name" value="Glycosyl_Hydrolase_39"/>
</dbReference>
<dbReference type="PRINTS" id="PR00745">
    <property type="entry name" value="GLHYDRLASE39"/>
</dbReference>
<dbReference type="InterPro" id="IPR017853">
    <property type="entry name" value="GH"/>
</dbReference>
<feature type="chain" id="PRO_5046552793" evidence="4">
    <location>
        <begin position="29"/>
        <end position="530"/>
    </location>
</feature>
<dbReference type="InterPro" id="IPR049166">
    <property type="entry name" value="GH39_cat"/>
</dbReference>
<keyword evidence="2" id="KW-0378">Hydrolase</keyword>
<dbReference type="Proteomes" id="UP001379945">
    <property type="component" value="Unassembled WGS sequence"/>
</dbReference>
<accession>A0ABU9C0F3</accession>
<dbReference type="PANTHER" id="PTHR12631">
    <property type="entry name" value="ALPHA-L-IDURONIDASE"/>
    <property type="match status" value="1"/>
</dbReference>
<dbReference type="SUPFAM" id="SSF51011">
    <property type="entry name" value="Glycosyl hydrolase domain"/>
    <property type="match status" value="1"/>
</dbReference>
<dbReference type="EMBL" id="JBBUTI010000001">
    <property type="protein sequence ID" value="MEK8045228.1"/>
    <property type="molecule type" value="Genomic_DNA"/>
</dbReference>
<protein>
    <submittedName>
        <fullName evidence="6">Beta-xylosidase</fullName>
    </submittedName>
</protein>
<dbReference type="Gene3D" id="2.60.40.1500">
    <property type="entry name" value="Glycosyl hydrolase domain, family 39"/>
    <property type="match status" value="1"/>
</dbReference>
<evidence type="ECO:0000313" key="7">
    <source>
        <dbReference type="Proteomes" id="UP001379945"/>
    </source>
</evidence>
<evidence type="ECO:0000256" key="3">
    <source>
        <dbReference type="ARBA" id="ARBA00023295"/>
    </source>
</evidence>
<name>A0ABU9C0F3_9BURK</name>
<keyword evidence="7" id="KW-1185">Reference proteome</keyword>
<gene>
    <name evidence="6" type="ORF">AACH00_02575</name>
</gene>
<sequence length="530" mass="58853">MHKLQQQARSVAAALALVTLAATTSAVAAATPAPRVIKLDVSKATAPVDRSFDLSVGADYPGTLIRDDSQAHLKLAVKELGFRTVRFHAIFHDVLGTVRESNGKLLHDFSGIDRLYDKLLAAGVRPFVELGFTPEAMATSKQSIFYWKGNTSHPEPKAWRALVNDFVRHLQARYGAEEVRSWYFEVWNEPNLDGFWEHADQAAYFQLYADTARTIKAIDPALRVGGPSTAGADWVEPFLAYAKTNQVPVDFVTTHSYGVDGGFLDEKGVEDTQLSPSPDSIVGDVRRVRQQISASAFPGLPLFFTEWSTSYNPRDKVHDSYISAPWILTKLKQTQGLAQGMSYWTYTDLFEEPGPPNATFHGGFGLLTREGVRKPAWFAWKYLNEVKGLEVPSTDGYTIAATEGRHTRVLVWDWQTPDQKMSNRPFYGKPVPSVPAAPVQLSLSQLQPGTWRITVRRTGHEANDAYTAWLKMGSPADANAGQIRRLHALTTDRPETTRVVRVGPAGQLDWKLPMRSNDIALVTFERLGSP</sequence>
<keyword evidence="3" id="KW-0326">Glycosidase</keyword>
<dbReference type="PANTHER" id="PTHR12631:SF10">
    <property type="entry name" value="BETA-XYLOSIDASE-LIKE PROTEIN-RELATED"/>
    <property type="match status" value="1"/>
</dbReference>
<feature type="domain" description="Glycosyl hydrolases family 39 N-terminal catalytic" evidence="5">
    <location>
        <begin position="37"/>
        <end position="500"/>
    </location>
</feature>
<keyword evidence="4" id="KW-0732">Signal</keyword>
<comment type="caution">
    <text evidence="6">The sequence shown here is derived from an EMBL/GenBank/DDBJ whole genome shotgun (WGS) entry which is preliminary data.</text>
</comment>
<dbReference type="InterPro" id="IPR000514">
    <property type="entry name" value="Glyco_hydro_39"/>
</dbReference>
<dbReference type="RefSeq" id="WP_341397372.1">
    <property type="nucleotide sequence ID" value="NZ_JBBUTI010000001.1"/>
</dbReference>
<dbReference type="PROSITE" id="PS01027">
    <property type="entry name" value="GLYCOSYL_HYDROL_F39"/>
    <property type="match status" value="1"/>
</dbReference>
<evidence type="ECO:0000256" key="2">
    <source>
        <dbReference type="ARBA" id="ARBA00022801"/>
    </source>
</evidence>
<dbReference type="Gene3D" id="3.20.20.80">
    <property type="entry name" value="Glycosidases"/>
    <property type="match status" value="1"/>
</dbReference>
<proteinExistence type="inferred from homology"/>
<dbReference type="SUPFAM" id="SSF51445">
    <property type="entry name" value="(Trans)glycosidases"/>
    <property type="match status" value="1"/>
</dbReference>
<evidence type="ECO:0000259" key="5">
    <source>
        <dbReference type="Pfam" id="PF01229"/>
    </source>
</evidence>
<evidence type="ECO:0000256" key="4">
    <source>
        <dbReference type="SAM" id="SignalP"/>
    </source>
</evidence>
<evidence type="ECO:0000256" key="1">
    <source>
        <dbReference type="ARBA" id="ARBA00008875"/>
    </source>
</evidence>
<dbReference type="Pfam" id="PF01229">
    <property type="entry name" value="Glyco_hydro_39"/>
    <property type="match status" value="1"/>
</dbReference>
<reference evidence="6 7" key="1">
    <citation type="submission" date="2024-04" db="EMBL/GenBank/DDBJ databases">
        <title>Novel species of the genus Ideonella isolated from streams.</title>
        <authorList>
            <person name="Lu H."/>
        </authorList>
    </citation>
    <scope>NUCLEOTIDE SEQUENCE [LARGE SCALE GENOMIC DNA]</scope>
    <source>
        <strain evidence="6 7">LYT19W</strain>
    </source>
</reference>
<feature type="signal peptide" evidence="4">
    <location>
        <begin position="1"/>
        <end position="28"/>
    </location>
</feature>
<organism evidence="6 7">
    <name type="scientific">Ideonella margarita</name>
    <dbReference type="NCBI Taxonomy" id="2984191"/>
    <lineage>
        <taxon>Bacteria</taxon>
        <taxon>Pseudomonadati</taxon>
        <taxon>Pseudomonadota</taxon>
        <taxon>Betaproteobacteria</taxon>
        <taxon>Burkholderiales</taxon>
        <taxon>Sphaerotilaceae</taxon>
        <taxon>Ideonella</taxon>
    </lineage>
</organism>